<organism evidence="3">
    <name type="scientific">Citrobacter freundii</name>
    <dbReference type="NCBI Taxonomy" id="546"/>
    <lineage>
        <taxon>Bacteria</taxon>
        <taxon>Pseudomonadati</taxon>
        <taxon>Pseudomonadota</taxon>
        <taxon>Gammaproteobacteria</taxon>
        <taxon>Enterobacterales</taxon>
        <taxon>Enterobacteriaceae</taxon>
        <taxon>Citrobacter</taxon>
        <taxon>Citrobacter freundii complex</taxon>
    </lineage>
</organism>
<reference evidence="3" key="1">
    <citation type="submission" date="2018-05" db="EMBL/GenBank/DDBJ databases">
        <authorList>
            <person name="Lanie J.A."/>
            <person name="Ng W.-L."/>
            <person name="Kazmierczak K.M."/>
            <person name="Andrzejewski T.M."/>
            <person name="Davidsen T.M."/>
            <person name="Wayne K.J."/>
            <person name="Tettelin H."/>
            <person name="Glass J.I."/>
            <person name="Rusch D."/>
            <person name="Podicherti R."/>
            <person name="Tsui H.-C.T."/>
            <person name="Winkler M.E."/>
        </authorList>
    </citation>
    <scope>NUCLEOTIDE SEQUENCE</scope>
    <source>
        <strain evidence="3">O23_G3516</strain>
    </source>
</reference>
<keyword evidence="1" id="KW-0472">Membrane</keyword>
<feature type="domain" description="Acyltransferase 3" evidence="2">
    <location>
        <begin position="7"/>
        <end position="318"/>
    </location>
</feature>
<dbReference type="PANTHER" id="PTHR37312">
    <property type="entry name" value="MEMBRANE-BOUND ACYLTRANSFERASE YKRP-RELATED"/>
    <property type="match status" value="1"/>
</dbReference>
<dbReference type="EMBL" id="MH325896">
    <property type="protein sequence ID" value="AWU66677.1"/>
    <property type="molecule type" value="Genomic_DNA"/>
</dbReference>
<evidence type="ECO:0000256" key="1">
    <source>
        <dbReference type="SAM" id="Phobius"/>
    </source>
</evidence>
<keyword evidence="3" id="KW-0808">Transferase</keyword>
<feature type="transmembrane region" description="Helical" evidence="1">
    <location>
        <begin position="272"/>
        <end position="289"/>
    </location>
</feature>
<evidence type="ECO:0000313" key="3">
    <source>
        <dbReference type="EMBL" id="AWU66677.1"/>
    </source>
</evidence>
<protein>
    <submittedName>
        <fullName evidence="3">Acetyltransferase</fullName>
    </submittedName>
</protein>
<feature type="transmembrane region" description="Helical" evidence="1">
    <location>
        <begin position="174"/>
        <end position="192"/>
    </location>
</feature>
<feature type="transmembrane region" description="Helical" evidence="1">
    <location>
        <begin position="229"/>
        <end position="251"/>
    </location>
</feature>
<feature type="transmembrane region" description="Helical" evidence="1">
    <location>
        <begin position="39"/>
        <end position="59"/>
    </location>
</feature>
<dbReference type="PANTHER" id="PTHR37312:SF1">
    <property type="entry name" value="MEMBRANE-BOUND ACYLTRANSFERASE YKRP-RELATED"/>
    <property type="match status" value="1"/>
</dbReference>
<feature type="transmembrane region" description="Helical" evidence="1">
    <location>
        <begin position="111"/>
        <end position="130"/>
    </location>
</feature>
<keyword evidence="1" id="KW-0812">Transmembrane</keyword>
<dbReference type="GO" id="GO:0016747">
    <property type="term" value="F:acyltransferase activity, transferring groups other than amino-acyl groups"/>
    <property type="evidence" value="ECO:0007669"/>
    <property type="project" value="InterPro"/>
</dbReference>
<gene>
    <name evidence="3" type="primary">orf7</name>
</gene>
<name>A0A2Z4BXV4_CITFR</name>
<dbReference type="AlphaFoldDB" id="A0A2Z4BXV4"/>
<feature type="transmembrane region" description="Helical" evidence="1">
    <location>
        <begin position="199"/>
        <end position="217"/>
    </location>
</feature>
<sequence>MDNRDNTIDIARGISVLSMVGLHSHLSDGYYYPLTHDVFVKYLMLYLVPFFFFISGVFYKDVSYKKFIYMKFSTIIKPVFFTVFFYNLFFWGNNWMDIYHDIYGIFQFPLYALWFMPTLFITMLVCTVVIKSKSRDVKTLSVLAIILALTSNASFFSSFNWIDSNILINSRLPFTAESLIFTVPIFMCGYYFRSDVVSFKISIGCFFICLFFIILFAERFGVIINIGSFVFNPYLLSFISSLFSIYVVLCFSKVCSKLSVVSFCFRVCGRDSLYIALFHGPLLYFLTIIMNEQNIWGLSMLVKDLIVFFLSVLMSLAIKNMLALHKSTRWMFAIRKI</sequence>
<dbReference type="Pfam" id="PF01757">
    <property type="entry name" value="Acyl_transf_3"/>
    <property type="match status" value="1"/>
</dbReference>
<feature type="transmembrane region" description="Helical" evidence="1">
    <location>
        <begin position="71"/>
        <end position="91"/>
    </location>
</feature>
<proteinExistence type="predicted"/>
<dbReference type="InterPro" id="IPR002656">
    <property type="entry name" value="Acyl_transf_3_dom"/>
</dbReference>
<accession>A0A2Z4BXV4</accession>
<evidence type="ECO:0000259" key="2">
    <source>
        <dbReference type="Pfam" id="PF01757"/>
    </source>
</evidence>
<keyword evidence="1" id="KW-1133">Transmembrane helix</keyword>
<feature type="transmembrane region" description="Helical" evidence="1">
    <location>
        <begin position="295"/>
        <end position="318"/>
    </location>
</feature>
<dbReference type="InterPro" id="IPR052734">
    <property type="entry name" value="Nod_factor_acetyltransferase"/>
</dbReference>
<feature type="transmembrane region" description="Helical" evidence="1">
    <location>
        <begin position="142"/>
        <end position="162"/>
    </location>
</feature>